<dbReference type="AlphaFoldDB" id="I0JTG8"/>
<evidence type="ECO:0000313" key="6">
    <source>
        <dbReference type="EMBL" id="CCG47440.1"/>
    </source>
</evidence>
<gene>
    <name evidence="6" type="primary">rbsR</name>
    <name evidence="6" type="ordered locus">HBHAL_5103</name>
</gene>
<reference evidence="6 7" key="1">
    <citation type="journal article" date="2013" name="Environ. Microbiol.">
        <title>Chloride and organic osmolytes: a hybrid strategy to cope with elevated salinities by the moderately halophilic, chloride-dependent bacterium Halobacillus halophilus.</title>
        <authorList>
            <person name="Saum S.H."/>
            <person name="Pfeiffer F."/>
            <person name="Palm P."/>
            <person name="Rampp M."/>
            <person name="Schuster S.C."/>
            <person name="Muller V."/>
            <person name="Oesterhelt D."/>
        </authorList>
    </citation>
    <scope>NUCLEOTIDE SEQUENCE [LARGE SCALE GENOMIC DNA]</scope>
    <source>
        <strain evidence="7">ATCC 35676 / DSM 2266 / JCM 20832 / KCTC 3685 / LMG 17431 / NBRC 102448 / NCIMB 2269</strain>
    </source>
</reference>
<protein>
    <submittedName>
        <fullName evidence="6">LacI family ribose operon repressor</fullName>
    </submittedName>
</protein>
<evidence type="ECO:0000313" key="7">
    <source>
        <dbReference type="Proteomes" id="UP000007397"/>
    </source>
</evidence>
<dbReference type="EMBL" id="HE717023">
    <property type="protein sequence ID" value="CCG47440.1"/>
    <property type="molecule type" value="Genomic_DNA"/>
</dbReference>
<dbReference type="KEGG" id="hhd:HBHAL_5103"/>
<keyword evidence="7" id="KW-1185">Reference proteome</keyword>
<dbReference type="HOGENOM" id="CLU_037628_6_1_9"/>
<name>I0JTG8_HALH3</name>
<dbReference type="SUPFAM" id="SSF47413">
    <property type="entry name" value="lambda repressor-like DNA-binding domains"/>
    <property type="match status" value="1"/>
</dbReference>
<dbReference type="SMART" id="SM00354">
    <property type="entry name" value="HTH_LACI"/>
    <property type="match status" value="1"/>
</dbReference>
<dbReference type="Pfam" id="PF00356">
    <property type="entry name" value="LacI"/>
    <property type="match status" value="1"/>
</dbReference>
<keyword evidence="1" id="KW-0678">Repressor</keyword>
<dbReference type="Proteomes" id="UP000007397">
    <property type="component" value="Chromosome"/>
</dbReference>
<keyword evidence="4" id="KW-0804">Transcription</keyword>
<dbReference type="SUPFAM" id="SSF53822">
    <property type="entry name" value="Periplasmic binding protein-like I"/>
    <property type="match status" value="1"/>
</dbReference>
<evidence type="ECO:0000256" key="2">
    <source>
        <dbReference type="ARBA" id="ARBA00023015"/>
    </source>
</evidence>
<dbReference type="PROSITE" id="PS00356">
    <property type="entry name" value="HTH_LACI_1"/>
    <property type="match status" value="1"/>
</dbReference>
<dbReference type="InterPro" id="IPR010982">
    <property type="entry name" value="Lambda_DNA-bd_dom_sf"/>
</dbReference>
<dbReference type="PROSITE" id="PS50932">
    <property type="entry name" value="HTH_LACI_2"/>
    <property type="match status" value="1"/>
</dbReference>
<dbReference type="PRINTS" id="PR00036">
    <property type="entry name" value="HTHLACI"/>
</dbReference>
<organism evidence="6 7">
    <name type="scientific">Halobacillus halophilus (strain ATCC 35676 / DSM 2266 / JCM 20832 / KCTC 3685 / LMG 17431 / NBRC 102448 / NCIMB 2269)</name>
    <name type="common">Sporosarcina halophila</name>
    <dbReference type="NCBI Taxonomy" id="866895"/>
    <lineage>
        <taxon>Bacteria</taxon>
        <taxon>Bacillati</taxon>
        <taxon>Bacillota</taxon>
        <taxon>Bacilli</taxon>
        <taxon>Bacillales</taxon>
        <taxon>Bacillaceae</taxon>
        <taxon>Halobacillus</taxon>
    </lineage>
</organism>
<evidence type="ECO:0000259" key="5">
    <source>
        <dbReference type="PROSITE" id="PS50932"/>
    </source>
</evidence>
<dbReference type="eggNOG" id="COG1609">
    <property type="taxonomic scope" value="Bacteria"/>
</dbReference>
<evidence type="ECO:0000256" key="4">
    <source>
        <dbReference type="ARBA" id="ARBA00023163"/>
    </source>
</evidence>
<accession>I0JTG8</accession>
<dbReference type="InterPro" id="IPR028082">
    <property type="entry name" value="Peripla_BP_I"/>
</dbReference>
<dbReference type="PATRIC" id="fig|866895.3.peg.4142"/>
<dbReference type="STRING" id="866895.HBHAL_5103"/>
<dbReference type="Gene3D" id="1.10.260.40">
    <property type="entry name" value="lambda repressor-like DNA-binding domains"/>
    <property type="match status" value="1"/>
</dbReference>
<proteinExistence type="predicted"/>
<dbReference type="PANTHER" id="PTHR30146:SF95">
    <property type="entry name" value="RIBOSE OPERON REPRESSOR"/>
    <property type="match status" value="1"/>
</dbReference>
<dbReference type="GO" id="GO:0000976">
    <property type="term" value="F:transcription cis-regulatory region binding"/>
    <property type="evidence" value="ECO:0007669"/>
    <property type="project" value="TreeGrafter"/>
</dbReference>
<dbReference type="Gene3D" id="3.40.50.2300">
    <property type="match status" value="2"/>
</dbReference>
<sequence>MFMPTIKDVARLAEVSTATVSRVLNGNGYVHSETKERVAEAIKQLNYRPNDVARILFKGRSKMIALFVPDIMNPYFPELARAVEDMTNQHGFTFVLCNTDDDLNKEITYLEALKQKSLDGIIVVSSTMTEEYIQNIDVPVIALDRILHRSMASVTVNNREGSRQAVQYLKDLGCQRIAHISGPEQASNANQRLEGYLDVVKEESWFKKSYIEPGEYHFEEAKKATERLLTRHPEIDGLFVANDLMGVGAIKAAEALGIKIPDQLSVIAFDGITLGETTTPTLTTMAQPIYKIGARAAELLIQQIENQYHEAQSEEFTVELVERDSTRRKEDHP</sequence>
<dbReference type="InterPro" id="IPR046335">
    <property type="entry name" value="LacI/GalR-like_sensor"/>
</dbReference>
<dbReference type="CDD" id="cd01392">
    <property type="entry name" value="HTH_LacI"/>
    <property type="match status" value="1"/>
</dbReference>
<dbReference type="CDD" id="cd06267">
    <property type="entry name" value="PBP1_LacI_sugar_binding-like"/>
    <property type="match status" value="1"/>
</dbReference>
<feature type="domain" description="HTH lacI-type" evidence="5">
    <location>
        <begin position="4"/>
        <end position="58"/>
    </location>
</feature>
<dbReference type="InterPro" id="IPR000843">
    <property type="entry name" value="HTH_LacI"/>
</dbReference>
<keyword evidence="3" id="KW-0238">DNA-binding</keyword>
<keyword evidence="2" id="KW-0805">Transcription regulation</keyword>
<dbReference type="GO" id="GO:0003700">
    <property type="term" value="F:DNA-binding transcription factor activity"/>
    <property type="evidence" value="ECO:0007669"/>
    <property type="project" value="TreeGrafter"/>
</dbReference>
<evidence type="ECO:0000256" key="1">
    <source>
        <dbReference type="ARBA" id="ARBA00022491"/>
    </source>
</evidence>
<dbReference type="Pfam" id="PF13377">
    <property type="entry name" value="Peripla_BP_3"/>
    <property type="match status" value="1"/>
</dbReference>
<evidence type="ECO:0000256" key="3">
    <source>
        <dbReference type="ARBA" id="ARBA00023125"/>
    </source>
</evidence>
<dbReference type="PANTHER" id="PTHR30146">
    <property type="entry name" value="LACI-RELATED TRANSCRIPTIONAL REPRESSOR"/>
    <property type="match status" value="1"/>
</dbReference>